<dbReference type="RefSeq" id="XP_070855247.1">
    <property type="nucleotide sequence ID" value="XM_070999146.1"/>
</dbReference>
<feature type="region of interest" description="Disordered" evidence="1">
    <location>
        <begin position="31"/>
        <end position="62"/>
    </location>
</feature>
<reference evidence="3 4" key="1">
    <citation type="submission" date="2025-05" db="UniProtKB">
        <authorList>
            <consortium name="RefSeq"/>
        </authorList>
    </citation>
    <scope>IDENTIFICATION</scope>
</reference>
<name>A0ABM4TZ66_DROSZ</name>
<protein>
    <submittedName>
        <fullName evidence="3 4">Uncharacterized protein</fullName>
    </submittedName>
</protein>
<gene>
    <name evidence="3" type="primary">LOC139354886</name>
    <name evidence="4" type="synonym">LOC139354888</name>
</gene>
<proteinExistence type="predicted"/>
<dbReference type="GeneID" id="139354886"/>
<evidence type="ECO:0000313" key="3">
    <source>
        <dbReference type="RefSeq" id="XP_070855245.1"/>
    </source>
</evidence>
<dbReference type="Proteomes" id="UP001652628">
    <property type="component" value="Unplaced"/>
</dbReference>
<evidence type="ECO:0000256" key="1">
    <source>
        <dbReference type="SAM" id="MobiDB-lite"/>
    </source>
</evidence>
<dbReference type="RefSeq" id="XP_070855245.1">
    <property type="nucleotide sequence ID" value="XM_070999144.1"/>
</dbReference>
<evidence type="ECO:0000313" key="4">
    <source>
        <dbReference type="RefSeq" id="XP_070855247.1"/>
    </source>
</evidence>
<evidence type="ECO:0000313" key="2">
    <source>
        <dbReference type="Proteomes" id="UP001652628"/>
    </source>
</evidence>
<feature type="compositionally biased region" description="Polar residues" evidence="1">
    <location>
        <begin position="32"/>
        <end position="47"/>
    </location>
</feature>
<feature type="compositionally biased region" description="Basic and acidic residues" evidence="1">
    <location>
        <begin position="52"/>
        <end position="62"/>
    </location>
</feature>
<keyword evidence="2" id="KW-1185">Reference proteome</keyword>
<accession>A0ABM4TZ66</accession>
<organism evidence="2 3">
    <name type="scientific">Drosophila suzukii</name>
    <name type="common">Spotted-wing drosophila fruit fly</name>
    <dbReference type="NCBI Taxonomy" id="28584"/>
    <lineage>
        <taxon>Eukaryota</taxon>
        <taxon>Metazoa</taxon>
        <taxon>Ecdysozoa</taxon>
        <taxon>Arthropoda</taxon>
        <taxon>Hexapoda</taxon>
        <taxon>Insecta</taxon>
        <taxon>Pterygota</taxon>
        <taxon>Neoptera</taxon>
        <taxon>Endopterygota</taxon>
        <taxon>Diptera</taxon>
        <taxon>Brachycera</taxon>
        <taxon>Muscomorpha</taxon>
        <taxon>Ephydroidea</taxon>
        <taxon>Drosophilidae</taxon>
        <taxon>Drosophila</taxon>
        <taxon>Sophophora</taxon>
    </lineage>
</organism>
<sequence>MEGKPQNRMQEVSTDEIGRLVQAVALYCGISPTESNTTTGANPQDSGNAGRDPLEDPSAKEHAEWDFVPYMDILAGVPSQRNGTNNNTISDDLSIRTADTTTTSYLAAYAELGGGKKGAR</sequence>